<dbReference type="HOGENOM" id="CLU_1698203_0_0_1"/>
<reference evidence="4" key="1">
    <citation type="submission" date="2015-04" db="UniProtKB">
        <authorList>
            <consortium name="EnsemblPlants"/>
        </authorList>
    </citation>
    <scope>IDENTIFICATION</scope>
</reference>
<accession>A0A0D9ZWG5</accession>
<keyword evidence="3" id="KW-0012">Acyltransferase</keyword>
<keyword evidence="2" id="KW-0808">Transferase</keyword>
<dbReference type="PANTHER" id="PTHR31642">
    <property type="entry name" value="TRICHOTHECENE 3-O-ACETYLTRANSFERASE"/>
    <property type="match status" value="1"/>
</dbReference>
<dbReference type="Proteomes" id="UP000026961">
    <property type="component" value="Chromosome 5"/>
</dbReference>
<dbReference type="InterPro" id="IPR050317">
    <property type="entry name" value="Plant_Fungal_Acyltransferase"/>
</dbReference>
<dbReference type="GO" id="GO:0050734">
    <property type="term" value="F:hydroxycinnamoyltransferase activity"/>
    <property type="evidence" value="ECO:0007669"/>
    <property type="project" value="UniProtKB-ARBA"/>
</dbReference>
<protein>
    <submittedName>
        <fullName evidence="4">Uncharacterized protein</fullName>
    </submittedName>
</protein>
<dbReference type="Gramene" id="OGLUM05G09760.1">
    <property type="protein sequence ID" value="OGLUM05G09760.1"/>
    <property type="gene ID" value="OGLUM05G09760"/>
</dbReference>
<name>A0A0D9ZWG5_9ORYZ</name>
<organism evidence="4">
    <name type="scientific">Oryza glumipatula</name>
    <dbReference type="NCBI Taxonomy" id="40148"/>
    <lineage>
        <taxon>Eukaryota</taxon>
        <taxon>Viridiplantae</taxon>
        <taxon>Streptophyta</taxon>
        <taxon>Embryophyta</taxon>
        <taxon>Tracheophyta</taxon>
        <taxon>Spermatophyta</taxon>
        <taxon>Magnoliopsida</taxon>
        <taxon>Liliopsida</taxon>
        <taxon>Poales</taxon>
        <taxon>Poaceae</taxon>
        <taxon>BOP clade</taxon>
        <taxon>Oryzoideae</taxon>
        <taxon>Oryzeae</taxon>
        <taxon>Oryzinae</taxon>
        <taxon>Oryza</taxon>
    </lineage>
</organism>
<dbReference type="InterPro" id="IPR023213">
    <property type="entry name" value="CAT-like_dom_sf"/>
</dbReference>
<sequence length="129" mass="13833">MVLSLAAHHRIADGQATTSSLARELGTGGTTTTSTTTRIRITVNGRVCIRLPVPRDYFGNLVLWAFPRCDAGELVTYSVHHAAELIHRAVAGIDDTYFRLFIDFASFNAIKAEGLGPTADAGEVMVCPG</sequence>
<dbReference type="eggNOG" id="ENOG502QTU2">
    <property type="taxonomic scope" value="Eukaryota"/>
</dbReference>
<evidence type="ECO:0000256" key="2">
    <source>
        <dbReference type="ARBA" id="ARBA00022679"/>
    </source>
</evidence>
<evidence type="ECO:0000256" key="3">
    <source>
        <dbReference type="ARBA" id="ARBA00023315"/>
    </source>
</evidence>
<evidence type="ECO:0000313" key="4">
    <source>
        <dbReference type="EnsemblPlants" id="OGLUM05G09760.1"/>
    </source>
</evidence>
<proteinExistence type="inferred from homology"/>
<dbReference type="EnsemblPlants" id="OGLUM05G09760.1">
    <property type="protein sequence ID" value="OGLUM05G09760.1"/>
    <property type="gene ID" value="OGLUM05G09760"/>
</dbReference>
<dbReference type="PANTHER" id="PTHR31642:SF13">
    <property type="entry name" value="AGMATINE HYDROXYCINNAMOYLTRANSFERASE 1"/>
    <property type="match status" value="1"/>
</dbReference>
<comment type="similarity">
    <text evidence="1">Belongs to the plant acyltransferase family.</text>
</comment>
<reference evidence="4" key="2">
    <citation type="submission" date="2018-05" db="EMBL/GenBank/DDBJ databases">
        <title>OgluRS3 (Oryza glumaepatula Reference Sequence Version 3).</title>
        <authorList>
            <person name="Zhang J."/>
            <person name="Kudrna D."/>
            <person name="Lee S."/>
            <person name="Talag J."/>
            <person name="Welchert J."/>
            <person name="Wing R.A."/>
        </authorList>
    </citation>
    <scope>NUCLEOTIDE SEQUENCE [LARGE SCALE GENOMIC DNA]</scope>
</reference>
<dbReference type="Gene3D" id="3.30.559.10">
    <property type="entry name" value="Chloramphenicol acetyltransferase-like domain"/>
    <property type="match status" value="1"/>
</dbReference>
<dbReference type="STRING" id="40148.A0A0D9ZWG5"/>
<evidence type="ECO:0000313" key="5">
    <source>
        <dbReference type="Proteomes" id="UP000026961"/>
    </source>
</evidence>
<keyword evidence="5" id="KW-1185">Reference proteome</keyword>
<evidence type="ECO:0000256" key="1">
    <source>
        <dbReference type="ARBA" id="ARBA00009861"/>
    </source>
</evidence>
<dbReference type="Pfam" id="PF02458">
    <property type="entry name" value="Transferase"/>
    <property type="match status" value="1"/>
</dbReference>
<dbReference type="AlphaFoldDB" id="A0A0D9ZWG5"/>